<evidence type="ECO:0000313" key="11">
    <source>
        <dbReference type="EMBL" id="CAF9904782.1"/>
    </source>
</evidence>
<feature type="compositionally biased region" description="Basic and acidic residues" evidence="8">
    <location>
        <begin position="635"/>
        <end position="664"/>
    </location>
</feature>
<dbReference type="InterPro" id="IPR001650">
    <property type="entry name" value="Helicase_C-like"/>
</dbReference>
<keyword evidence="12" id="KW-1185">Reference proteome</keyword>
<dbReference type="OrthoDB" id="193716at2759"/>
<dbReference type="PROSITE" id="PS00039">
    <property type="entry name" value="DEAD_ATP_HELICASE"/>
    <property type="match status" value="1"/>
</dbReference>
<dbReference type="PROSITE" id="PS51192">
    <property type="entry name" value="HELICASE_ATP_BIND_1"/>
    <property type="match status" value="1"/>
</dbReference>
<feature type="compositionally biased region" description="Basic and acidic residues" evidence="8">
    <location>
        <begin position="671"/>
        <end position="709"/>
    </location>
</feature>
<accession>A0A8H3EFP6</accession>
<dbReference type="GO" id="GO:0003724">
    <property type="term" value="F:RNA helicase activity"/>
    <property type="evidence" value="ECO:0007669"/>
    <property type="project" value="UniProtKB-EC"/>
</dbReference>
<dbReference type="SMART" id="SM00490">
    <property type="entry name" value="HELICc"/>
    <property type="match status" value="1"/>
</dbReference>
<evidence type="ECO:0000256" key="4">
    <source>
        <dbReference type="ARBA" id="ARBA00022840"/>
    </source>
</evidence>
<dbReference type="InterPro" id="IPR011545">
    <property type="entry name" value="DEAD/DEAH_box_helicase_dom"/>
</dbReference>
<evidence type="ECO:0000256" key="2">
    <source>
        <dbReference type="ARBA" id="ARBA00022801"/>
    </source>
</evidence>
<proteinExistence type="inferred from homology"/>
<gene>
    <name evidence="11" type="ORF">HETSPECPRED_004786</name>
</gene>
<dbReference type="EC" id="3.6.4.13" evidence="7"/>
<evidence type="ECO:0000256" key="6">
    <source>
        <dbReference type="RuleBase" id="RU000492"/>
    </source>
</evidence>
<keyword evidence="2 6" id="KW-0378">Hydrolase</keyword>
<dbReference type="InterPro" id="IPR000629">
    <property type="entry name" value="RNA-helicase_DEAD-box_CS"/>
</dbReference>
<comment type="catalytic activity">
    <reaction evidence="7">
        <text>ATP + H2O = ADP + phosphate + H(+)</text>
        <dbReference type="Rhea" id="RHEA:13065"/>
        <dbReference type="ChEBI" id="CHEBI:15377"/>
        <dbReference type="ChEBI" id="CHEBI:15378"/>
        <dbReference type="ChEBI" id="CHEBI:30616"/>
        <dbReference type="ChEBI" id="CHEBI:43474"/>
        <dbReference type="ChEBI" id="CHEBI:456216"/>
        <dbReference type="EC" id="3.6.4.13"/>
    </reaction>
</comment>
<comment type="similarity">
    <text evidence="6">Belongs to the DEAD box helicase family.</text>
</comment>
<reference evidence="11" key="1">
    <citation type="submission" date="2021-03" db="EMBL/GenBank/DDBJ databases">
        <authorList>
            <person name="Tagirdzhanova G."/>
        </authorList>
    </citation>
    <scope>NUCLEOTIDE SEQUENCE</scope>
</reference>
<keyword evidence="4 6" id="KW-0067">ATP-binding</keyword>
<dbReference type="CDD" id="cd17964">
    <property type="entry name" value="DEADc_MSS116"/>
    <property type="match status" value="1"/>
</dbReference>
<evidence type="ECO:0000259" key="10">
    <source>
        <dbReference type="PROSITE" id="PS51194"/>
    </source>
</evidence>
<dbReference type="Pfam" id="PF00270">
    <property type="entry name" value="DEAD"/>
    <property type="match status" value="1"/>
</dbReference>
<dbReference type="Proteomes" id="UP000664521">
    <property type="component" value="Unassembled WGS sequence"/>
</dbReference>
<feature type="domain" description="Helicase C-terminal" evidence="10">
    <location>
        <begin position="343"/>
        <end position="526"/>
    </location>
</feature>
<dbReference type="InterPro" id="IPR014001">
    <property type="entry name" value="Helicase_ATP-bd"/>
</dbReference>
<feature type="domain" description="Helicase ATP-binding" evidence="9">
    <location>
        <begin position="127"/>
        <end position="316"/>
    </location>
</feature>
<dbReference type="Gene3D" id="3.40.50.300">
    <property type="entry name" value="P-loop containing nucleotide triphosphate hydrolases"/>
    <property type="match status" value="2"/>
</dbReference>
<evidence type="ECO:0000256" key="1">
    <source>
        <dbReference type="ARBA" id="ARBA00022741"/>
    </source>
</evidence>
<feature type="region of interest" description="Disordered" evidence="8">
    <location>
        <begin position="602"/>
        <end position="716"/>
    </location>
</feature>
<keyword evidence="1 6" id="KW-0547">Nucleotide-binding</keyword>
<dbReference type="Pfam" id="PF00271">
    <property type="entry name" value="Helicase_C"/>
    <property type="match status" value="1"/>
</dbReference>
<dbReference type="SUPFAM" id="SSF52540">
    <property type="entry name" value="P-loop containing nucleoside triphosphate hydrolases"/>
    <property type="match status" value="2"/>
</dbReference>
<evidence type="ECO:0000256" key="8">
    <source>
        <dbReference type="SAM" id="MobiDB-lite"/>
    </source>
</evidence>
<dbReference type="EMBL" id="CAJPDS010000003">
    <property type="protein sequence ID" value="CAF9904782.1"/>
    <property type="molecule type" value="Genomic_DNA"/>
</dbReference>
<evidence type="ECO:0000256" key="5">
    <source>
        <dbReference type="ARBA" id="ARBA00022884"/>
    </source>
</evidence>
<organism evidence="11 12">
    <name type="scientific">Heterodermia speciosa</name>
    <dbReference type="NCBI Taxonomy" id="116794"/>
    <lineage>
        <taxon>Eukaryota</taxon>
        <taxon>Fungi</taxon>
        <taxon>Dikarya</taxon>
        <taxon>Ascomycota</taxon>
        <taxon>Pezizomycotina</taxon>
        <taxon>Lecanoromycetes</taxon>
        <taxon>OSLEUM clade</taxon>
        <taxon>Lecanoromycetidae</taxon>
        <taxon>Caliciales</taxon>
        <taxon>Physciaceae</taxon>
        <taxon>Heterodermia</taxon>
    </lineage>
</organism>
<comment type="domain">
    <text evidence="7">The Q motif is unique to and characteristic of the DEAD box family of RNA helicases and controls ATP binding and hydrolysis.</text>
</comment>
<dbReference type="GO" id="GO:0005524">
    <property type="term" value="F:ATP binding"/>
    <property type="evidence" value="ECO:0007669"/>
    <property type="project" value="UniProtKB-UniRule"/>
</dbReference>
<dbReference type="GO" id="GO:0016787">
    <property type="term" value="F:hydrolase activity"/>
    <property type="evidence" value="ECO:0007669"/>
    <property type="project" value="UniProtKB-KW"/>
</dbReference>
<evidence type="ECO:0000313" key="12">
    <source>
        <dbReference type="Proteomes" id="UP000664521"/>
    </source>
</evidence>
<dbReference type="PROSITE" id="PS51194">
    <property type="entry name" value="HELICASE_CTER"/>
    <property type="match status" value="1"/>
</dbReference>
<evidence type="ECO:0000256" key="7">
    <source>
        <dbReference type="RuleBase" id="RU365068"/>
    </source>
</evidence>
<dbReference type="InterPro" id="IPR027417">
    <property type="entry name" value="P-loop_NTPase"/>
</dbReference>
<name>A0A8H3EFP6_9LECA</name>
<sequence length="716" mass="79486">MFNAARRGSASVARIVRTSSVPRCIPPPFSPSRACYPCGSGSSVAVRTLSLTATNPYQKPAQAGEAELRDEVDIQQSNSQAREATQHGPVTRFQDLSDRSLVCKTLIRTITTGMGLDTMTPVQSKTINETLKGIDVLAQARTGTGKTLAFLIPVLQNIINYDPNLEQRTFRRSPIDIRAIVISPTRELAEQIAVEARKVTSNTGIVVQTAVGGTAKGMHMRQMREQGCHLLVGTPGRLNDILSDPRSQVRAPNLSAFVLDEADRLLDAGFLPEITNIQQQLPSRRDIDRQTLLFSATVPDEVMQIVRETMKPDFKFVRTVQKGEQQTHEKIPQKQVSVRGFANFLPALLELCKRGLASQDSAMPFKAIVYFGATAEVILAAQTFRNLKAPGSSVFHKHPLHPARIIEIHARLDQASRTKAADNFRRAESAILISSDVTARGMDFPNVTHVIQMGIPISSDTYIHRIGRTGRGDKPGEGWLILADFEAQEARYRLKKLPLVGDESLETAQVDMSQDAQLPEHVATNLTQIVDASRAIDPERKSIAYTANLGLYGWLPHKQDLVDSLNDRAKYCWAMEEPPSVPPGLLHKLGFSRVQGLAASRRTSFGDVPDNGYQRGRSSRSFDNGPDNGYQRGRSSKDSNFERRGNSYGRERGNSDRGGPERAFQRSGARSYDRDSDHDNDRGLGFKPRRREDSWESTKRWMESTDRDSSSGWRRG</sequence>
<dbReference type="GO" id="GO:0003723">
    <property type="term" value="F:RNA binding"/>
    <property type="evidence" value="ECO:0007669"/>
    <property type="project" value="UniProtKB-UniRule"/>
</dbReference>
<evidence type="ECO:0000259" key="9">
    <source>
        <dbReference type="PROSITE" id="PS51192"/>
    </source>
</evidence>
<dbReference type="SMART" id="SM00487">
    <property type="entry name" value="DEXDc"/>
    <property type="match status" value="1"/>
</dbReference>
<comment type="function">
    <text evidence="7">RNA helicase.</text>
</comment>
<dbReference type="CDD" id="cd18787">
    <property type="entry name" value="SF2_C_DEAD"/>
    <property type="match status" value="1"/>
</dbReference>
<comment type="caution">
    <text evidence="11">The sequence shown here is derived from an EMBL/GenBank/DDBJ whole genome shotgun (WGS) entry which is preliminary data.</text>
</comment>
<keyword evidence="3 6" id="KW-0347">Helicase</keyword>
<keyword evidence="5 7" id="KW-0694">RNA-binding</keyword>
<dbReference type="AlphaFoldDB" id="A0A8H3EFP6"/>
<evidence type="ECO:0000256" key="3">
    <source>
        <dbReference type="ARBA" id="ARBA00022806"/>
    </source>
</evidence>
<protein>
    <recommendedName>
        <fullName evidence="7">ATP-dependent RNA helicase</fullName>
        <ecNumber evidence="7">3.6.4.13</ecNumber>
    </recommendedName>
</protein>
<dbReference type="PANTHER" id="PTHR24031">
    <property type="entry name" value="RNA HELICASE"/>
    <property type="match status" value="1"/>
</dbReference>